<dbReference type="PANTHER" id="PTHR45138:SF9">
    <property type="entry name" value="DIGUANYLATE CYCLASE DGCM-RELATED"/>
    <property type="match status" value="1"/>
</dbReference>
<dbReference type="Proteomes" id="UP000628710">
    <property type="component" value="Unassembled WGS sequence"/>
</dbReference>
<evidence type="ECO:0000256" key="2">
    <source>
        <dbReference type="ARBA" id="ARBA00012528"/>
    </source>
</evidence>
<sequence>MFDWINASLNRKIGSILAVSLSFLLVVIGYSIYQVRSINAELKDVSRVDLPLTSVITEVEMLQLQQHLSMEHFRLLMGKGNEEQDPIASFSHRHQTIVRLLDQATQLVSTNINNDTIQFKPEEYQRILDEIHTFSIVNQSFEQQLESLLGTASLSEEVWADLEATAANLDKNIVSILEQINQLTLEATRYTEEHQQSFLLVETGLGICAFILSTLLAAYVIQVMRSRIDKIHQQVEQLHTSLEQGGPIARPDNHNLKASDELSELELDLKKMIARLSDEMNTRQEFEQQLIQLATKDKLTNTYNRHKWTEQIQLLINFASQDKTFSLVSLDVDHFKKINDTYGHQVGDKVLQRLADLLQKNLKKTDMVFRMGGEEFMVLLIQQDLAEASAIAERLRNKIASYQEENLPTFTASMGVTEYNLGETEDSLMTRVDEALYQSKKSGRNCITWLE</sequence>
<dbReference type="GO" id="GO:0052621">
    <property type="term" value="F:diguanylate cyclase activity"/>
    <property type="evidence" value="ECO:0007669"/>
    <property type="project" value="UniProtKB-EC"/>
</dbReference>
<dbReference type="PROSITE" id="PS50887">
    <property type="entry name" value="GGDEF"/>
    <property type="match status" value="1"/>
</dbReference>
<keyword evidence="5" id="KW-0812">Transmembrane</keyword>
<keyword evidence="5" id="KW-0472">Membrane</keyword>
<dbReference type="Pfam" id="PF00990">
    <property type="entry name" value="GGDEF"/>
    <property type="match status" value="1"/>
</dbReference>
<evidence type="ECO:0000256" key="4">
    <source>
        <dbReference type="SAM" id="Coils"/>
    </source>
</evidence>
<dbReference type="PANTHER" id="PTHR45138">
    <property type="entry name" value="REGULATORY COMPONENTS OF SENSORY TRANSDUCTION SYSTEM"/>
    <property type="match status" value="1"/>
</dbReference>
<evidence type="ECO:0000313" key="8">
    <source>
        <dbReference type="Proteomes" id="UP000628710"/>
    </source>
</evidence>
<organism evidence="7 8">
    <name type="scientific">Marinomonas transparens</name>
    <dbReference type="NCBI Taxonomy" id="2795388"/>
    <lineage>
        <taxon>Bacteria</taxon>
        <taxon>Pseudomonadati</taxon>
        <taxon>Pseudomonadota</taxon>
        <taxon>Gammaproteobacteria</taxon>
        <taxon>Oceanospirillales</taxon>
        <taxon>Oceanospirillaceae</taxon>
        <taxon>Marinomonas</taxon>
    </lineage>
</organism>
<comment type="catalytic activity">
    <reaction evidence="3">
        <text>2 GTP = 3',3'-c-di-GMP + 2 diphosphate</text>
        <dbReference type="Rhea" id="RHEA:24898"/>
        <dbReference type="ChEBI" id="CHEBI:33019"/>
        <dbReference type="ChEBI" id="CHEBI:37565"/>
        <dbReference type="ChEBI" id="CHEBI:58805"/>
        <dbReference type="EC" id="2.7.7.65"/>
    </reaction>
</comment>
<feature type="coiled-coil region" evidence="4">
    <location>
        <begin position="255"/>
        <end position="289"/>
    </location>
</feature>
<comment type="caution">
    <text evidence="7">The sequence shown here is derived from an EMBL/GenBank/DDBJ whole genome shotgun (WGS) entry which is preliminary data.</text>
</comment>
<gene>
    <name evidence="7" type="ORF">I8J31_17055</name>
</gene>
<feature type="transmembrane region" description="Helical" evidence="5">
    <location>
        <begin position="198"/>
        <end position="221"/>
    </location>
</feature>
<dbReference type="InterPro" id="IPR043128">
    <property type="entry name" value="Rev_trsase/Diguanyl_cyclase"/>
</dbReference>
<dbReference type="CDD" id="cd01949">
    <property type="entry name" value="GGDEF"/>
    <property type="match status" value="1"/>
</dbReference>
<name>A0A934JY50_9GAMM</name>
<feature type="transmembrane region" description="Helical" evidence="5">
    <location>
        <begin position="12"/>
        <end position="33"/>
    </location>
</feature>
<protein>
    <recommendedName>
        <fullName evidence="2">diguanylate cyclase</fullName>
        <ecNumber evidence="2">2.7.7.65</ecNumber>
    </recommendedName>
</protein>
<accession>A0A934JY50</accession>
<keyword evidence="5" id="KW-1133">Transmembrane helix</keyword>
<dbReference type="SMART" id="SM00267">
    <property type="entry name" value="GGDEF"/>
    <property type="match status" value="1"/>
</dbReference>
<keyword evidence="4" id="KW-0175">Coiled coil</keyword>
<dbReference type="InterPro" id="IPR029787">
    <property type="entry name" value="Nucleotide_cyclase"/>
</dbReference>
<feature type="domain" description="GGDEF" evidence="6">
    <location>
        <begin position="323"/>
        <end position="451"/>
    </location>
</feature>
<evidence type="ECO:0000313" key="7">
    <source>
        <dbReference type="EMBL" id="MBJ7539390.1"/>
    </source>
</evidence>
<dbReference type="EC" id="2.7.7.65" evidence="2"/>
<dbReference type="RefSeq" id="WP_199469792.1">
    <property type="nucleotide sequence ID" value="NZ_JAEMNX010000024.1"/>
</dbReference>
<reference evidence="7" key="1">
    <citation type="submission" date="2020-12" db="EMBL/GenBank/DDBJ databases">
        <title>Marinomonas arctica sp. nov., a psychrotolerant bacterium isolated from the Arctic.</title>
        <authorList>
            <person name="Zhang Y."/>
        </authorList>
    </citation>
    <scope>NUCLEOTIDE SEQUENCE</scope>
    <source>
        <strain evidence="7">C1424</strain>
    </source>
</reference>
<evidence type="ECO:0000259" key="6">
    <source>
        <dbReference type="PROSITE" id="PS50887"/>
    </source>
</evidence>
<evidence type="ECO:0000256" key="5">
    <source>
        <dbReference type="SAM" id="Phobius"/>
    </source>
</evidence>
<dbReference type="EMBL" id="JAEMNX010000024">
    <property type="protein sequence ID" value="MBJ7539390.1"/>
    <property type="molecule type" value="Genomic_DNA"/>
</dbReference>
<feature type="coiled-coil region" evidence="4">
    <location>
        <begin position="166"/>
        <end position="193"/>
    </location>
</feature>
<dbReference type="InterPro" id="IPR050469">
    <property type="entry name" value="Diguanylate_Cyclase"/>
</dbReference>
<dbReference type="AlphaFoldDB" id="A0A934JY50"/>
<dbReference type="NCBIfam" id="TIGR00254">
    <property type="entry name" value="GGDEF"/>
    <property type="match status" value="1"/>
</dbReference>
<dbReference type="FunFam" id="3.30.70.270:FF:000001">
    <property type="entry name" value="Diguanylate cyclase domain protein"/>
    <property type="match status" value="1"/>
</dbReference>
<comment type="cofactor">
    <cofactor evidence="1">
        <name>Mg(2+)</name>
        <dbReference type="ChEBI" id="CHEBI:18420"/>
    </cofactor>
</comment>
<evidence type="ECO:0000256" key="1">
    <source>
        <dbReference type="ARBA" id="ARBA00001946"/>
    </source>
</evidence>
<evidence type="ECO:0000256" key="3">
    <source>
        <dbReference type="ARBA" id="ARBA00034247"/>
    </source>
</evidence>
<proteinExistence type="predicted"/>
<keyword evidence="8" id="KW-1185">Reference proteome</keyword>
<dbReference type="SUPFAM" id="SSF55073">
    <property type="entry name" value="Nucleotide cyclase"/>
    <property type="match status" value="1"/>
</dbReference>
<dbReference type="InterPro" id="IPR000160">
    <property type="entry name" value="GGDEF_dom"/>
</dbReference>
<dbReference type="Gene3D" id="3.30.70.270">
    <property type="match status" value="1"/>
</dbReference>